<organism evidence="2 3">
    <name type="scientific">Daphnia sinensis</name>
    <dbReference type="NCBI Taxonomy" id="1820382"/>
    <lineage>
        <taxon>Eukaryota</taxon>
        <taxon>Metazoa</taxon>
        <taxon>Ecdysozoa</taxon>
        <taxon>Arthropoda</taxon>
        <taxon>Crustacea</taxon>
        <taxon>Branchiopoda</taxon>
        <taxon>Diplostraca</taxon>
        <taxon>Cladocera</taxon>
        <taxon>Anomopoda</taxon>
        <taxon>Daphniidae</taxon>
        <taxon>Daphnia</taxon>
        <taxon>Daphnia similis group</taxon>
    </lineage>
</organism>
<dbReference type="EMBL" id="WJBH02000003">
    <property type="protein sequence ID" value="KAI9561600.1"/>
    <property type="molecule type" value="Genomic_DNA"/>
</dbReference>
<feature type="region of interest" description="Disordered" evidence="1">
    <location>
        <begin position="186"/>
        <end position="206"/>
    </location>
</feature>
<proteinExistence type="predicted"/>
<keyword evidence="3" id="KW-1185">Reference proteome</keyword>
<reference evidence="2 3" key="1">
    <citation type="submission" date="2022-05" db="EMBL/GenBank/DDBJ databases">
        <title>A multi-omics perspective on studying reproductive biology in Daphnia sinensis.</title>
        <authorList>
            <person name="Jia J."/>
        </authorList>
    </citation>
    <scope>NUCLEOTIDE SEQUENCE [LARGE SCALE GENOMIC DNA]</scope>
    <source>
        <strain evidence="2 3">WSL</strain>
    </source>
</reference>
<accession>A0AAD5PZX7</accession>
<sequence>MKPLPRKTLHPCENEKIKAQDLEECKSRKSDLEPCVPENSAAVTQYSAMEERKTKSVEALAEEMDCLFLAESILETPTKKDAKTTEMFHKPSPSRSKLETPMKTPSGYGIKCRSTALQHGSVKKAATTQNTVPKNALVASSPVGMYIRSLPEPILIENVRSAQKKKQIQSIPMVKPVPVAVKNKDGRWSVAKTPRSSSASSKENRAQEANIVPVLPCVLHEAAATLINEQPMPSPRTMPGTKGKIGKLMERGPTPTVMKHNGRIQISRNTATSAKIIHSPMSARCVEPSSSLMEVSVLEAVGGNKLYTPNRTAASGRK</sequence>
<evidence type="ECO:0000313" key="2">
    <source>
        <dbReference type="EMBL" id="KAI9561600.1"/>
    </source>
</evidence>
<name>A0AAD5PZX7_9CRUS</name>
<dbReference type="AlphaFoldDB" id="A0AAD5PZX7"/>
<feature type="region of interest" description="Disordered" evidence="1">
    <location>
        <begin position="81"/>
        <end position="105"/>
    </location>
</feature>
<evidence type="ECO:0000256" key="1">
    <source>
        <dbReference type="SAM" id="MobiDB-lite"/>
    </source>
</evidence>
<gene>
    <name evidence="2" type="ORF">GHT06_012559</name>
</gene>
<evidence type="ECO:0000313" key="3">
    <source>
        <dbReference type="Proteomes" id="UP000820818"/>
    </source>
</evidence>
<comment type="caution">
    <text evidence="2">The sequence shown here is derived from an EMBL/GenBank/DDBJ whole genome shotgun (WGS) entry which is preliminary data.</text>
</comment>
<dbReference type="Proteomes" id="UP000820818">
    <property type="component" value="Linkage Group LG3"/>
</dbReference>
<protein>
    <submittedName>
        <fullName evidence="2">Uncharacterized protein</fullName>
    </submittedName>
</protein>